<dbReference type="AlphaFoldDB" id="I0HSK6"/>
<dbReference type="Proteomes" id="UP000007883">
    <property type="component" value="Chromosome"/>
</dbReference>
<evidence type="ECO:0000313" key="1">
    <source>
        <dbReference type="EMBL" id="BAL95993.1"/>
    </source>
</evidence>
<dbReference type="KEGG" id="rge:RGE_26540"/>
<dbReference type="PATRIC" id="fig|983917.3.peg.2578"/>
<keyword evidence="2" id="KW-1185">Reference proteome</keyword>
<dbReference type="HOGENOM" id="CLU_3257335_0_0_4"/>
<sequence>MALLLVTMPAFGGDAGNLVLEELGDLPRLLVQGVATGTGLAV</sequence>
<reference evidence="1 2" key="1">
    <citation type="journal article" date="2012" name="J. Bacteriol.">
        <title>Complete genome sequence of phototrophic betaproteobacterium Rubrivivax gelatinosus IL144.</title>
        <authorList>
            <person name="Nagashima S."/>
            <person name="Kamimura A."/>
            <person name="Shimizu T."/>
            <person name="Nakamura-isaki S."/>
            <person name="Aono E."/>
            <person name="Sakamoto K."/>
            <person name="Ichikawa N."/>
            <person name="Nakazawa H."/>
            <person name="Sekine M."/>
            <person name="Yamazaki S."/>
            <person name="Fujita N."/>
            <person name="Shimada K."/>
            <person name="Hanada S."/>
            <person name="Nagashima K.V.P."/>
        </authorList>
    </citation>
    <scope>NUCLEOTIDE SEQUENCE [LARGE SCALE GENOMIC DNA]</scope>
    <source>
        <strain evidence="2">NBRC 100245 / IL144</strain>
    </source>
</reference>
<organism evidence="1 2">
    <name type="scientific">Rubrivivax gelatinosus (strain NBRC 100245 / IL144)</name>
    <dbReference type="NCBI Taxonomy" id="983917"/>
    <lineage>
        <taxon>Bacteria</taxon>
        <taxon>Pseudomonadati</taxon>
        <taxon>Pseudomonadota</taxon>
        <taxon>Betaproteobacteria</taxon>
        <taxon>Burkholderiales</taxon>
        <taxon>Sphaerotilaceae</taxon>
        <taxon>Rubrivivax</taxon>
    </lineage>
</organism>
<proteinExistence type="predicted"/>
<dbReference type="STRING" id="983917.RGE_26540"/>
<gene>
    <name evidence="1" type="ordered locus">RGE_26540</name>
</gene>
<accession>I0HSK6</accession>
<evidence type="ECO:0000313" key="2">
    <source>
        <dbReference type="Proteomes" id="UP000007883"/>
    </source>
</evidence>
<name>I0HSK6_RUBGI</name>
<protein>
    <submittedName>
        <fullName evidence="1">Uncharacterized protein</fullName>
    </submittedName>
</protein>
<dbReference type="EMBL" id="AP012320">
    <property type="protein sequence ID" value="BAL95993.1"/>
    <property type="molecule type" value="Genomic_DNA"/>
</dbReference>